<accession>A0A7W7GFG8</accession>
<gene>
    <name evidence="1" type="ORF">BJ982_006615</name>
</gene>
<proteinExistence type="predicted"/>
<evidence type="ECO:0000313" key="1">
    <source>
        <dbReference type="EMBL" id="MBB4705071.1"/>
    </source>
</evidence>
<dbReference type="SUPFAM" id="SSF51445">
    <property type="entry name" value="(Trans)glycosidases"/>
    <property type="match status" value="1"/>
</dbReference>
<protein>
    <recommendedName>
        <fullName evidence="3">Abortive infection protein</fullName>
    </recommendedName>
</protein>
<reference evidence="1 2" key="1">
    <citation type="submission" date="2020-08" db="EMBL/GenBank/DDBJ databases">
        <title>Sequencing the genomes of 1000 actinobacteria strains.</title>
        <authorList>
            <person name="Klenk H.-P."/>
        </authorList>
    </citation>
    <scope>NUCLEOTIDE SEQUENCE [LARGE SCALE GENOMIC DNA]</scope>
    <source>
        <strain evidence="1 2">DSM 45784</strain>
    </source>
</reference>
<evidence type="ECO:0008006" key="3">
    <source>
        <dbReference type="Google" id="ProtNLM"/>
    </source>
</evidence>
<dbReference type="AlphaFoldDB" id="A0A7W7GFG8"/>
<dbReference type="EMBL" id="JACHND010000001">
    <property type="protein sequence ID" value="MBB4705071.1"/>
    <property type="molecule type" value="Genomic_DNA"/>
</dbReference>
<name>A0A7W7GFG8_9ACTN</name>
<dbReference type="Gene3D" id="3.20.20.80">
    <property type="entry name" value="Glycosidases"/>
    <property type="match status" value="1"/>
</dbReference>
<dbReference type="RefSeq" id="WP_184886515.1">
    <property type="nucleotide sequence ID" value="NZ_BOOV01000006.1"/>
</dbReference>
<dbReference type="Proteomes" id="UP000542210">
    <property type="component" value="Unassembled WGS sequence"/>
</dbReference>
<evidence type="ECO:0000313" key="2">
    <source>
        <dbReference type="Proteomes" id="UP000542210"/>
    </source>
</evidence>
<comment type="caution">
    <text evidence="1">The sequence shown here is derived from an EMBL/GenBank/DDBJ whole genome shotgun (WGS) entry which is preliminary data.</text>
</comment>
<dbReference type="InterPro" id="IPR017853">
    <property type="entry name" value="GH"/>
</dbReference>
<organism evidence="1 2">
    <name type="scientific">Sphaerisporangium siamense</name>
    <dbReference type="NCBI Taxonomy" id="795645"/>
    <lineage>
        <taxon>Bacteria</taxon>
        <taxon>Bacillati</taxon>
        <taxon>Actinomycetota</taxon>
        <taxon>Actinomycetes</taxon>
        <taxon>Streptosporangiales</taxon>
        <taxon>Streptosporangiaceae</taxon>
        <taxon>Sphaerisporangium</taxon>
    </lineage>
</organism>
<keyword evidence="2" id="KW-1185">Reference proteome</keyword>
<sequence>MRVKGINYDTGFLPGGTTSRENFDPAIVRREMRVIAEDLHCGAVRVSGGLPDRLETAARHAAEAGLEVWFSPFPCEMGPAEMLPYFADCARRAEKVRAEGAEVVLVLGCELSLFGAGWIPGPTYKERIAYLSGIATRPWRLARLARVPRGVNAFLAEAAAVAREHFGGRVTYASGPWERVDWTPFDIVSVDSYRDRRTASTYVKTLRRHFRHGKPVVVTEFGTCAYEGAADRGGMAWAVVDRSREPHRLAGDFRREESEQVTYLRELLPVFEAEGVDAAFWFTFAAYGHPHREDPRYDLDLASYGVVKVLEGRMGTTYPDMTWEPKKVFHAMATAYRA</sequence>